<feature type="region of interest" description="Disordered" evidence="1">
    <location>
        <begin position="234"/>
        <end position="260"/>
    </location>
</feature>
<dbReference type="InterPro" id="IPR037252">
    <property type="entry name" value="Mib_Herc2_sf"/>
</dbReference>
<dbReference type="GO" id="GO:0046872">
    <property type="term" value="F:metal ion binding"/>
    <property type="evidence" value="ECO:0007669"/>
    <property type="project" value="InterPro"/>
</dbReference>
<dbReference type="Proteomes" id="UP000314294">
    <property type="component" value="Unassembled WGS sequence"/>
</dbReference>
<feature type="domain" description="MIB/HERC2" evidence="2">
    <location>
        <begin position="203"/>
        <end position="232"/>
    </location>
</feature>
<evidence type="ECO:0000313" key="3">
    <source>
        <dbReference type="EMBL" id="TNN51197.1"/>
    </source>
</evidence>
<accession>A0A4Z2GCB1</accession>
<evidence type="ECO:0000313" key="4">
    <source>
        <dbReference type="Proteomes" id="UP000314294"/>
    </source>
</evidence>
<dbReference type="Gene3D" id="2.30.30.40">
    <property type="entry name" value="SH3 Domains"/>
    <property type="match status" value="1"/>
</dbReference>
<dbReference type="EMBL" id="SRLO01000591">
    <property type="protein sequence ID" value="TNN51197.1"/>
    <property type="molecule type" value="Genomic_DNA"/>
</dbReference>
<proteinExistence type="predicted"/>
<dbReference type="SUPFAM" id="SSF159034">
    <property type="entry name" value="Mib/herc2 domain-like"/>
    <property type="match status" value="1"/>
</dbReference>
<comment type="caution">
    <text evidence="3">The sequence shown here is derived from an EMBL/GenBank/DDBJ whole genome shotgun (WGS) entry which is preliminary data.</text>
</comment>
<dbReference type="Pfam" id="PF06701">
    <property type="entry name" value="MIB_HERC2"/>
    <property type="match status" value="1"/>
</dbReference>
<evidence type="ECO:0000259" key="2">
    <source>
        <dbReference type="Pfam" id="PF06701"/>
    </source>
</evidence>
<dbReference type="InterPro" id="IPR010606">
    <property type="entry name" value="Mib_Herc2"/>
</dbReference>
<dbReference type="GO" id="GO:0016567">
    <property type="term" value="P:protein ubiquitination"/>
    <property type="evidence" value="ECO:0007669"/>
    <property type="project" value="InterPro"/>
</dbReference>
<organism evidence="3 4">
    <name type="scientific">Liparis tanakae</name>
    <name type="common">Tanaka's snailfish</name>
    <dbReference type="NCBI Taxonomy" id="230148"/>
    <lineage>
        <taxon>Eukaryota</taxon>
        <taxon>Metazoa</taxon>
        <taxon>Chordata</taxon>
        <taxon>Craniata</taxon>
        <taxon>Vertebrata</taxon>
        <taxon>Euteleostomi</taxon>
        <taxon>Actinopterygii</taxon>
        <taxon>Neopterygii</taxon>
        <taxon>Teleostei</taxon>
        <taxon>Neoteleostei</taxon>
        <taxon>Acanthomorphata</taxon>
        <taxon>Eupercaria</taxon>
        <taxon>Perciformes</taxon>
        <taxon>Cottioidei</taxon>
        <taxon>Cottales</taxon>
        <taxon>Liparidae</taxon>
        <taxon>Liparis</taxon>
    </lineage>
</organism>
<gene>
    <name evidence="3" type="primary">Herc2_2</name>
    <name evidence="3" type="ORF">EYF80_038615</name>
</gene>
<dbReference type="GO" id="GO:0004842">
    <property type="term" value="F:ubiquitin-protein transferase activity"/>
    <property type="evidence" value="ECO:0007669"/>
    <property type="project" value="InterPro"/>
</dbReference>
<evidence type="ECO:0000256" key="1">
    <source>
        <dbReference type="SAM" id="MobiDB-lite"/>
    </source>
</evidence>
<reference evidence="3 4" key="1">
    <citation type="submission" date="2019-03" db="EMBL/GenBank/DDBJ databases">
        <title>First draft genome of Liparis tanakae, snailfish: a comprehensive survey of snailfish specific genes.</title>
        <authorList>
            <person name="Kim W."/>
            <person name="Song I."/>
            <person name="Jeong J.-H."/>
            <person name="Kim D."/>
            <person name="Kim S."/>
            <person name="Ryu S."/>
            <person name="Song J.Y."/>
            <person name="Lee S.K."/>
        </authorList>
    </citation>
    <scope>NUCLEOTIDE SEQUENCE [LARGE SCALE GENOMIC DNA]</scope>
    <source>
        <tissue evidence="3">Muscle</tissue>
    </source>
</reference>
<feature type="compositionally biased region" description="Acidic residues" evidence="1">
    <location>
        <begin position="242"/>
        <end position="252"/>
    </location>
</feature>
<dbReference type="OrthoDB" id="239701at2759"/>
<dbReference type="AlphaFoldDB" id="A0A4Z2GCB1"/>
<name>A0A4Z2GCB1_9TELE</name>
<protein>
    <submittedName>
        <fullName evidence="3">E3 ubiquitin-protein ligase HERC2</fullName>
    </submittedName>
</protein>
<sequence>MSHTCARRRLERAAERGAFAGCAPQQLMEPLSDCLKDVDLIPPFNRMLLEVTFGKLYSWAIHNVRAVLLEAGARFKELGEDGEVRGVQPVPLQTVTNENPAGPSLGTAPQARFLLAMIHMLSLKHGANSLSLLLNSGLLALTQSLLRLIGPSTDSGEEDLSLCAHGGSATVLEESRKEAAPTPPPASGPELAAMMKIGTRLGEDGWIRVQWDTSSTNSYRMGKEGKYDLKLAEPAAAATATTEDEDTEDDTDGGPVERSRHPTALMQSSTVNLLKTLSLTAGIHAEVLQADATRALSGLLRTLVESGAGDKPLPPGCHAHRLVSRDQHRSWATLGFVRSVALGPQMCSTLSTAAWTALLLRVVEGRGGGATLQRQILALRLLQAVLPSWDRAERAADMAALVEKLFGFLGRLLSTCSSDLPPLRGGSTRRPEAPPREVHALNPCFLSPDGSLRRRKPRPQASLTATHSSTLAEEMVGVLRSLHALSHWNHEVNRHVNAQLSAIGDVMAGCQSDAVRSRPPS</sequence>
<keyword evidence="4" id="KW-1185">Reference proteome</keyword>